<name>A0AAV4HWC9_9GAST</name>
<reference evidence="2 3" key="1">
    <citation type="journal article" date="2021" name="Elife">
        <title>Chloroplast acquisition without the gene transfer in kleptoplastic sea slugs, Plakobranchus ocellatus.</title>
        <authorList>
            <person name="Maeda T."/>
            <person name="Takahashi S."/>
            <person name="Yoshida T."/>
            <person name="Shimamura S."/>
            <person name="Takaki Y."/>
            <person name="Nagai Y."/>
            <person name="Toyoda A."/>
            <person name="Suzuki Y."/>
            <person name="Arimoto A."/>
            <person name="Ishii H."/>
            <person name="Satoh N."/>
            <person name="Nishiyama T."/>
            <person name="Hasebe M."/>
            <person name="Maruyama T."/>
            <person name="Minagawa J."/>
            <person name="Obokata J."/>
            <person name="Shigenobu S."/>
        </authorList>
    </citation>
    <scope>NUCLEOTIDE SEQUENCE [LARGE SCALE GENOMIC DNA]</scope>
</reference>
<protein>
    <submittedName>
        <fullName evidence="2">Uncharacterized protein</fullName>
    </submittedName>
</protein>
<evidence type="ECO:0000256" key="1">
    <source>
        <dbReference type="SAM" id="MobiDB-lite"/>
    </source>
</evidence>
<evidence type="ECO:0000313" key="3">
    <source>
        <dbReference type="Proteomes" id="UP000762676"/>
    </source>
</evidence>
<proteinExistence type="predicted"/>
<evidence type="ECO:0000313" key="2">
    <source>
        <dbReference type="EMBL" id="GFS01284.1"/>
    </source>
</evidence>
<organism evidence="2 3">
    <name type="scientific">Elysia marginata</name>
    <dbReference type="NCBI Taxonomy" id="1093978"/>
    <lineage>
        <taxon>Eukaryota</taxon>
        <taxon>Metazoa</taxon>
        <taxon>Spiralia</taxon>
        <taxon>Lophotrochozoa</taxon>
        <taxon>Mollusca</taxon>
        <taxon>Gastropoda</taxon>
        <taxon>Heterobranchia</taxon>
        <taxon>Euthyneura</taxon>
        <taxon>Panpulmonata</taxon>
        <taxon>Sacoglossa</taxon>
        <taxon>Placobranchoidea</taxon>
        <taxon>Plakobranchidae</taxon>
        <taxon>Elysia</taxon>
    </lineage>
</organism>
<dbReference type="EMBL" id="BMAT01002201">
    <property type="protein sequence ID" value="GFS01284.1"/>
    <property type="molecule type" value="Genomic_DNA"/>
</dbReference>
<dbReference type="AlphaFoldDB" id="A0AAV4HWC9"/>
<dbReference type="Proteomes" id="UP000762676">
    <property type="component" value="Unassembled WGS sequence"/>
</dbReference>
<gene>
    <name evidence="2" type="ORF">ElyMa_001093200</name>
</gene>
<feature type="compositionally biased region" description="Basic and acidic residues" evidence="1">
    <location>
        <begin position="1"/>
        <end position="24"/>
    </location>
</feature>
<sequence length="110" mass="12874">MKATKYGETDRHEEKQRPRQRDCVRVSIESQTKAIEESENQRIQLRNGCPENTIQSSSERMKPDKATVTAAALHQRPSIILETEDREFPVLAVLYNLRYPKFFIDKVLRI</sequence>
<keyword evidence="3" id="KW-1185">Reference proteome</keyword>
<accession>A0AAV4HWC9</accession>
<comment type="caution">
    <text evidence="2">The sequence shown here is derived from an EMBL/GenBank/DDBJ whole genome shotgun (WGS) entry which is preliminary data.</text>
</comment>
<feature type="region of interest" description="Disordered" evidence="1">
    <location>
        <begin position="1"/>
        <end position="25"/>
    </location>
</feature>